<name>A0A3E0H289_9GAMM</name>
<proteinExistence type="inferred from homology"/>
<dbReference type="InterPro" id="IPR001279">
    <property type="entry name" value="Metallo-B-lactamas"/>
</dbReference>
<dbReference type="Gene3D" id="3.60.15.10">
    <property type="entry name" value="Ribonuclease Z/Hydroxyacylglutathione hydrolase-like"/>
    <property type="match status" value="1"/>
</dbReference>
<evidence type="ECO:0000259" key="5">
    <source>
        <dbReference type="SMART" id="SM00849"/>
    </source>
</evidence>
<dbReference type="RefSeq" id="WP_116208843.1">
    <property type="nucleotide sequence ID" value="NZ_QUNR01000004.1"/>
</dbReference>
<evidence type="ECO:0000256" key="1">
    <source>
        <dbReference type="ARBA" id="ARBA00007749"/>
    </source>
</evidence>
<sequence>MWRWTRWLLIVVLVLFGSSFLPWSISPQSVTLPDRLPAASPPESMRVSALPTGVMHSSAMLAFRGGNPMEPRDFSMTAVLVQHPRGDLLIDTGFGREVDAQVKLLPLLMQLTTEYDKGTPVADQLSAAAYDINSLAGVVLTHAHWDHVSGLDSLPKTPILVPSSEQAFIASGHEASQLAQQLTAGRLKSYAFTDKPYLGFAQQFDVWGDGSVVLVPAPGHSPGSVLVFLSLPSGQRLALLGDLVWQLDGITELAEKPWIARRLIDEDTDAVRQGLSHVVAIAQQFPQITFIPAHDPQAMATLPVYPETLR</sequence>
<dbReference type="GO" id="GO:0016787">
    <property type="term" value="F:hydrolase activity"/>
    <property type="evidence" value="ECO:0007669"/>
    <property type="project" value="UniProtKB-KW"/>
</dbReference>
<keyword evidence="3 6" id="KW-0378">Hydrolase</keyword>
<keyword evidence="2" id="KW-0479">Metal-binding</keyword>
<dbReference type="InterPro" id="IPR036866">
    <property type="entry name" value="RibonucZ/Hydroxyglut_hydro"/>
</dbReference>
<evidence type="ECO:0000256" key="2">
    <source>
        <dbReference type="ARBA" id="ARBA00022723"/>
    </source>
</evidence>
<feature type="domain" description="Metallo-beta-lactamase" evidence="5">
    <location>
        <begin position="75"/>
        <end position="294"/>
    </location>
</feature>
<dbReference type="SUPFAM" id="SSF56281">
    <property type="entry name" value="Metallo-hydrolase/oxidoreductase"/>
    <property type="match status" value="1"/>
</dbReference>
<organism evidence="6 7">
    <name type="scientific">Paraperlucidibaca baekdonensis</name>
    <dbReference type="NCBI Taxonomy" id="748120"/>
    <lineage>
        <taxon>Bacteria</taxon>
        <taxon>Pseudomonadati</taxon>
        <taxon>Pseudomonadota</taxon>
        <taxon>Gammaproteobacteria</taxon>
        <taxon>Moraxellales</taxon>
        <taxon>Moraxellaceae</taxon>
        <taxon>Paraperlucidibaca</taxon>
    </lineage>
</organism>
<evidence type="ECO:0000313" key="6">
    <source>
        <dbReference type="EMBL" id="REH36901.1"/>
    </source>
</evidence>
<comment type="caution">
    <text evidence="6">The sequence shown here is derived from an EMBL/GenBank/DDBJ whole genome shotgun (WGS) entry which is preliminary data.</text>
</comment>
<dbReference type="GO" id="GO:0046872">
    <property type="term" value="F:metal ion binding"/>
    <property type="evidence" value="ECO:0007669"/>
    <property type="project" value="UniProtKB-KW"/>
</dbReference>
<dbReference type="Proteomes" id="UP000256774">
    <property type="component" value="Unassembled WGS sequence"/>
</dbReference>
<keyword evidence="4" id="KW-0862">Zinc</keyword>
<dbReference type="PANTHER" id="PTHR42978">
    <property type="entry name" value="QUORUM-QUENCHING LACTONASE YTNP-RELATED-RELATED"/>
    <property type="match status" value="1"/>
</dbReference>
<evidence type="ECO:0000256" key="3">
    <source>
        <dbReference type="ARBA" id="ARBA00022801"/>
    </source>
</evidence>
<keyword evidence="7" id="KW-1185">Reference proteome</keyword>
<gene>
    <name evidence="6" type="ORF">DFR26_2041</name>
</gene>
<comment type="similarity">
    <text evidence="1">Belongs to the metallo-beta-lactamase superfamily.</text>
</comment>
<dbReference type="Pfam" id="PF00753">
    <property type="entry name" value="Lactamase_B"/>
    <property type="match status" value="1"/>
</dbReference>
<reference evidence="6 7" key="1">
    <citation type="submission" date="2018-08" db="EMBL/GenBank/DDBJ databases">
        <title>Genomic Encyclopedia of Type Strains, Phase IV (KMG-IV): sequencing the most valuable type-strain genomes for metagenomic binning, comparative biology and taxonomic classification.</title>
        <authorList>
            <person name="Goeker M."/>
        </authorList>
    </citation>
    <scope>NUCLEOTIDE SEQUENCE [LARGE SCALE GENOMIC DNA]</scope>
    <source>
        <strain evidence="6 7">DSM 26022</strain>
    </source>
</reference>
<evidence type="ECO:0000256" key="4">
    <source>
        <dbReference type="ARBA" id="ARBA00022833"/>
    </source>
</evidence>
<dbReference type="PANTHER" id="PTHR42978:SF3">
    <property type="entry name" value="BLR3078 PROTEIN"/>
    <property type="match status" value="1"/>
</dbReference>
<evidence type="ECO:0000313" key="7">
    <source>
        <dbReference type="Proteomes" id="UP000256774"/>
    </source>
</evidence>
<dbReference type="InterPro" id="IPR051013">
    <property type="entry name" value="MBL_superfamily_lactonases"/>
</dbReference>
<protein>
    <submittedName>
        <fullName evidence="6">Glyoxylase-like metal-dependent hydrolase (Beta-lactamase superfamily II)</fullName>
    </submittedName>
</protein>
<dbReference type="OrthoDB" id="5443440at2"/>
<dbReference type="EMBL" id="QUNR01000004">
    <property type="protein sequence ID" value="REH36901.1"/>
    <property type="molecule type" value="Genomic_DNA"/>
</dbReference>
<accession>A0A3E0H289</accession>
<dbReference type="AlphaFoldDB" id="A0A3E0H289"/>
<dbReference type="SMART" id="SM00849">
    <property type="entry name" value="Lactamase_B"/>
    <property type="match status" value="1"/>
</dbReference>